<dbReference type="Gene3D" id="3.40.50.1000">
    <property type="entry name" value="HAD superfamily/HAD-like"/>
    <property type="match status" value="1"/>
</dbReference>
<accession>A0ABT4I7D9</accession>
<name>A0ABT4I7D9_9ACTO</name>
<evidence type="ECO:0000313" key="1">
    <source>
        <dbReference type="EMBL" id="MCZ0857653.1"/>
    </source>
</evidence>
<dbReference type="CDD" id="cd07518">
    <property type="entry name" value="HAD_YbiV-Like"/>
    <property type="match status" value="1"/>
</dbReference>
<sequence length="284" mass="30375">MTPPAPTPLSVLPDPVDLRLVVTDMDGSLLDGEGRLPPRFDVVLARMRERGVVLVPASGRQLDNLRATFGAAIADSPVIAENGTVVVQGAAEIHCETVTRAQAAAAVRTTRALGEQGLDVGVVVATRDRAYVDRIDERFVRQCALYYTALDPVRDLLDLPLDNVIKIAVYTFGDAESECRGPLAAAVPEVQAVVSGAHWVDMMARSASKGRALVAVQERLGVAPAQTAVFGDYLNDAELYDHADLSFAMANAHPGIISRARYIAPANTEDGVLRTIEALLDRLP</sequence>
<reference evidence="1" key="1">
    <citation type="submission" date="2022-10" db="EMBL/GenBank/DDBJ databases">
        <title>Genome sequence of Actinomyces israelii ATCC 10048.</title>
        <authorList>
            <person name="Watt R.M."/>
            <person name="Tong W.M."/>
        </authorList>
    </citation>
    <scope>NUCLEOTIDE SEQUENCE</scope>
    <source>
        <strain evidence="1">ATCC 10048</strain>
    </source>
</reference>
<dbReference type="PANTHER" id="PTHR10000:SF53">
    <property type="entry name" value="5-AMINO-6-(5-PHOSPHO-D-RIBITYLAMINO)URACIL PHOSPHATASE YBJI-RELATED"/>
    <property type="match status" value="1"/>
</dbReference>
<dbReference type="Proteomes" id="UP001072034">
    <property type="component" value="Unassembled WGS sequence"/>
</dbReference>
<dbReference type="SFLD" id="SFLDG01140">
    <property type="entry name" value="C2.B:_Phosphomannomutase_and_P"/>
    <property type="match status" value="1"/>
</dbReference>
<keyword evidence="1" id="KW-0378">Hydrolase</keyword>
<organism evidence="1 2">
    <name type="scientific">Actinomyces israelii</name>
    <dbReference type="NCBI Taxonomy" id="1659"/>
    <lineage>
        <taxon>Bacteria</taxon>
        <taxon>Bacillati</taxon>
        <taxon>Actinomycetota</taxon>
        <taxon>Actinomycetes</taxon>
        <taxon>Actinomycetales</taxon>
        <taxon>Actinomycetaceae</taxon>
        <taxon>Actinomyces</taxon>
    </lineage>
</organism>
<dbReference type="EMBL" id="JAPTMY010000010">
    <property type="protein sequence ID" value="MCZ0857653.1"/>
    <property type="molecule type" value="Genomic_DNA"/>
</dbReference>
<dbReference type="SFLD" id="SFLDS00003">
    <property type="entry name" value="Haloacid_Dehalogenase"/>
    <property type="match status" value="1"/>
</dbReference>
<dbReference type="Gene3D" id="3.30.1240.10">
    <property type="match status" value="1"/>
</dbReference>
<dbReference type="InterPro" id="IPR006379">
    <property type="entry name" value="HAD-SF_hydro_IIB"/>
</dbReference>
<dbReference type="InterPro" id="IPR036412">
    <property type="entry name" value="HAD-like_sf"/>
</dbReference>
<evidence type="ECO:0000313" key="2">
    <source>
        <dbReference type="Proteomes" id="UP001072034"/>
    </source>
</evidence>
<comment type="caution">
    <text evidence="1">The sequence shown here is derived from an EMBL/GenBank/DDBJ whole genome shotgun (WGS) entry which is preliminary data.</text>
</comment>
<dbReference type="SUPFAM" id="SSF56784">
    <property type="entry name" value="HAD-like"/>
    <property type="match status" value="1"/>
</dbReference>
<dbReference type="RefSeq" id="WP_268917188.1">
    <property type="nucleotide sequence ID" value="NZ_JAPTMY010000010.1"/>
</dbReference>
<dbReference type="Pfam" id="PF08282">
    <property type="entry name" value="Hydrolase_3"/>
    <property type="match status" value="1"/>
</dbReference>
<dbReference type="GO" id="GO:0016787">
    <property type="term" value="F:hydrolase activity"/>
    <property type="evidence" value="ECO:0007669"/>
    <property type="project" value="UniProtKB-KW"/>
</dbReference>
<protein>
    <submittedName>
        <fullName evidence="1">Cof-type HAD-IIB family hydrolase</fullName>
    </submittedName>
</protein>
<dbReference type="NCBIfam" id="TIGR01484">
    <property type="entry name" value="HAD-SF-IIB"/>
    <property type="match status" value="1"/>
</dbReference>
<dbReference type="InterPro" id="IPR023214">
    <property type="entry name" value="HAD_sf"/>
</dbReference>
<keyword evidence="2" id="KW-1185">Reference proteome</keyword>
<dbReference type="PANTHER" id="PTHR10000">
    <property type="entry name" value="PHOSPHOSERINE PHOSPHATASE"/>
    <property type="match status" value="1"/>
</dbReference>
<proteinExistence type="predicted"/>
<gene>
    <name evidence="1" type="ORF">OHJ16_06305</name>
</gene>